<dbReference type="InterPro" id="IPR002629">
    <property type="entry name" value="Met_Synth_C/arc"/>
</dbReference>
<dbReference type="EMBL" id="JARTLI010000039">
    <property type="protein sequence ID" value="MED5053140.1"/>
    <property type="molecule type" value="Genomic_DNA"/>
</dbReference>
<keyword evidence="6 10" id="KW-0808">Transferase</keyword>
<dbReference type="Proteomes" id="UP001339962">
    <property type="component" value="Unassembled WGS sequence"/>
</dbReference>
<dbReference type="RefSeq" id="WP_159719341.1">
    <property type="nucleotide sequence ID" value="NZ_JACIDF010000005.1"/>
</dbReference>
<feature type="binding site" evidence="10 11">
    <location>
        <position position="605"/>
    </location>
    <ligand>
        <name>L-methionine</name>
        <dbReference type="ChEBI" id="CHEBI:57844"/>
    </ligand>
</feature>
<organism evidence="17 19">
    <name type="scientific">Anoxybacteroides rupiense</name>
    <dbReference type="NCBI Taxonomy" id="311460"/>
    <lineage>
        <taxon>Bacteria</taxon>
        <taxon>Bacillati</taxon>
        <taxon>Bacillota</taxon>
        <taxon>Bacilli</taxon>
        <taxon>Bacillales</taxon>
        <taxon>Anoxybacillaceae</taxon>
        <taxon>Anoxybacteroides</taxon>
    </lineage>
</organism>
<gene>
    <name evidence="10 17" type="primary">metE</name>
    <name evidence="17" type="ORF">P9850_15170</name>
    <name evidence="16" type="ORF">PNH38_05450</name>
</gene>
<feature type="binding site" evidence="11">
    <location>
        <position position="116"/>
    </location>
    <ligand>
        <name>5-methyltetrahydropteroyltri-L-glutamate</name>
        <dbReference type="ChEBI" id="CHEBI:58207"/>
    </ligand>
</feature>
<comment type="pathway">
    <text evidence="2 10">Amino-acid biosynthesis; L-methionine biosynthesis via de novo pathway; L-methionine from L-homocysteine (MetE route): step 1/1.</text>
</comment>
<feature type="binding site" evidence="12">
    <location>
        <position position="732"/>
    </location>
    <ligand>
        <name>Zn(2+)</name>
        <dbReference type="ChEBI" id="CHEBI:29105"/>
        <label>1</label>
        <note>catalytic</note>
    </ligand>
</feature>
<feature type="binding site" evidence="10">
    <location>
        <position position="490"/>
    </location>
    <ligand>
        <name>L-homocysteine</name>
        <dbReference type="ChEBI" id="CHEBI:58199"/>
    </ligand>
</feature>
<comment type="catalytic activity">
    <reaction evidence="10">
        <text>5-methyltetrahydropteroyltri-L-glutamate + L-homocysteine = tetrahydropteroyltri-L-glutamate + L-methionine</text>
        <dbReference type="Rhea" id="RHEA:21196"/>
        <dbReference type="ChEBI" id="CHEBI:57844"/>
        <dbReference type="ChEBI" id="CHEBI:58140"/>
        <dbReference type="ChEBI" id="CHEBI:58199"/>
        <dbReference type="ChEBI" id="CHEBI:58207"/>
        <dbReference type="EC" id="2.1.1.14"/>
    </reaction>
</comment>
<reference evidence="17 19" key="2">
    <citation type="submission" date="2023-03" db="EMBL/GenBank/DDBJ databases">
        <title>Bacillus Genome Sequencing.</title>
        <authorList>
            <person name="Dunlap C."/>
        </authorList>
    </citation>
    <scope>NUCLEOTIDE SEQUENCE [LARGE SCALE GENOMIC DNA]</scope>
    <source>
        <strain evidence="17 19">NRS-38</strain>
    </source>
</reference>
<feature type="domain" description="Cobalamin-independent methionine synthase MetE N-terminal" evidence="15">
    <location>
        <begin position="3"/>
        <end position="313"/>
    </location>
</feature>
<evidence type="ECO:0000256" key="13">
    <source>
        <dbReference type="PIRSR" id="PIRSR000382-3"/>
    </source>
</evidence>
<comment type="function">
    <text evidence="1 10">Catalyzes the transfer of a methyl group from 5-methyltetrahydrofolate to homocysteine resulting in methionine formation.</text>
</comment>
<feature type="binding site" evidence="12">
    <location>
        <position position="671"/>
    </location>
    <ligand>
        <name>Zn(2+)</name>
        <dbReference type="ChEBI" id="CHEBI:29105"/>
        <label>1</label>
        <note>catalytic</note>
    </ligand>
</feature>
<dbReference type="NCBIfam" id="TIGR01371">
    <property type="entry name" value="met_syn_B12ind"/>
    <property type="match status" value="1"/>
</dbReference>
<dbReference type="EMBL" id="JAQOTG010000003">
    <property type="protein sequence ID" value="MDE8563332.1"/>
    <property type="molecule type" value="Genomic_DNA"/>
</dbReference>
<feature type="binding site" evidence="10">
    <location>
        <position position="111"/>
    </location>
    <ligand>
        <name>5-methyltetrahydropteroyltri-L-glutamate</name>
        <dbReference type="ChEBI" id="CHEBI:58207"/>
    </ligand>
</feature>
<feature type="binding site" evidence="10">
    <location>
        <begin position="437"/>
        <end position="439"/>
    </location>
    <ligand>
        <name>L-homocysteine</name>
        <dbReference type="ChEBI" id="CHEBI:58199"/>
    </ligand>
</feature>
<evidence type="ECO:0000256" key="12">
    <source>
        <dbReference type="PIRSR" id="PIRSR000382-2"/>
    </source>
</evidence>
<evidence type="ECO:0000256" key="9">
    <source>
        <dbReference type="ARBA" id="ARBA00023167"/>
    </source>
</evidence>
<feature type="domain" description="Cobalamin-independent methionine synthase MetE C-terminal/archaeal" evidence="14">
    <location>
        <begin position="432"/>
        <end position="754"/>
    </location>
</feature>
<keyword evidence="8 10" id="KW-0862">Zinc</keyword>
<feature type="binding site" evidence="10">
    <location>
        <position position="611"/>
    </location>
    <ligand>
        <name>5-methyltetrahydropteroyltri-L-glutamate</name>
        <dbReference type="ChEBI" id="CHEBI:58207"/>
    </ligand>
</feature>
<evidence type="ECO:0000313" key="16">
    <source>
        <dbReference type="EMBL" id="MDE8563332.1"/>
    </source>
</evidence>
<evidence type="ECO:0000256" key="4">
    <source>
        <dbReference type="ARBA" id="ARBA00022603"/>
    </source>
</evidence>
<evidence type="ECO:0000256" key="10">
    <source>
        <dbReference type="HAMAP-Rule" id="MF_00172"/>
    </source>
</evidence>
<dbReference type="GO" id="GO:0032259">
    <property type="term" value="P:methylation"/>
    <property type="evidence" value="ECO:0007669"/>
    <property type="project" value="UniProtKB-KW"/>
</dbReference>
<feature type="binding site" evidence="10">
    <location>
        <position position="647"/>
    </location>
    <ligand>
        <name>Zn(2+)</name>
        <dbReference type="ChEBI" id="CHEBI:29105"/>
        <note>catalytic</note>
    </ligand>
</feature>
<keyword evidence="10" id="KW-0677">Repeat</keyword>
<feature type="binding site" evidence="10">
    <location>
        <position position="671"/>
    </location>
    <ligand>
        <name>Zn(2+)</name>
        <dbReference type="ChEBI" id="CHEBI:29105"/>
        <note>catalytic</note>
    </ligand>
</feature>
<feature type="binding site" evidence="10">
    <location>
        <position position="605"/>
    </location>
    <ligand>
        <name>L-homocysteine</name>
        <dbReference type="ChEBI" id="CHEBI:58199"/>
    </ligand>
</feature>
<dbReference type="GO" id="GO:0009086">
    <property type="term" value="P:methionine biosynthetic process"/>
    <property type="evidence" value="ECO:0007669"/>
    <property type="project" value="UniProtKB-UniRule"/>
</dbReference>
<dbReference type="AlphaFoldDB" id="A0ABD5IZH8"/>
<reference evidence="16 18" key="1">
    <citation type="submission" date="2023-01" db="EMBL/GenBank/DDBJ databases">
        <title>Genome-based reclassification of Anoxybacillus geothermalis as a later heterotypic synonym of Anoxybacillus rupiensis.</title>
        <authorList>
            <person name="Inan Bektas K."/>
            <person name="Canakci S."/>
            <person name="Belduz A.A."/>
            <person name="Guler H.H."/>
        </authorList>
    </citation>
    <scope>NUCLEOTIDE SEQUENCE [LARGE SCALE GENOMIC DNA]</scope>
    <source>
        <strain evidence="16 18">DSM 17127</strain>
    </source>
</reference>
<dbReference type="GO" id="GO:0046872">
    <property type="term" value="F:metal ion binding"/>
    <property type="evidence" value="ECO:0007669"/>
    <property type="project" value="UniProtKB-KW"/>
</dbReference>
<feature type="binding site" evidence="10">
    <location>
        <position position="732"/>
    </location>
    <ligand>
        <name>Zn(2+)</name>
        <dbReference type="ChEBI" id="CHEBI:29105"/>
        <note>catalytic</note>
    </ligand>
</feature>
<feature type="binding site" evidence="12">
    <location>
        <position position="647"/>
    </location>
    <ligand>
        <name>Zn(2+)</name>
        <dbReference type="ChEBI" id="CHEBI:29105"/>
        <label>1</label>
        <note>catalytic</note>
    </ligand>
</feature>
<evidence type="ECO:0000256" key="3">
    <source>
        <dbReference type="ARBA" id="ARBA00009553"/>
    </source>
</evidence>
<dbReference type="SUPFAM" id="SSF51726">
    <property type="entry name" value="UROD/MetE-like"/>
    <property type="match status" value="2"/>
</dbReference>
<name>A0ABD5IZH8_9BACL</name>
<dbReference type="PANTHER" id="PTHR30519">
    <property type="entry name" value="5-METHYLTETRAHYDROPTEROYLTRIGLUTAMATE--HOMOCYSTEINE METHYLTRANSFERASE"/>
    <property type="match status" value="1"/>
</dbReference>
<evidence type="ECO:0000256" key="2">
    <source>
        <dbReference type="ARBA" id="ARBA00004681"/>
    </source>
</evidence>
<comment type="similarity">
    <text evidence="3 10">Belongs to the vitamin-B12 independent methionine synthase family.</text>
</comment>
<dbReference type="Gene3D" id="3.20.20.210">
    <property type="match status" value="2"/>
</dbReference>
<dbReference type="Proteomes" id="UP001213979">
    <property type="component" value="Unassembled WGS sequence"/>
</dbReference>
<dbReference type="CDD" id="cd03311">
    <property type="entry name" value="CIMS_C_terminal_like"/>
    <property type="match status" value="1"/>
</dbReference>
<dbReference type="PIRSF" id="PIRSF000382">
    <property type="entry name" value="MeTrfase_B12_ind"/>
    <property type="match status" value="1"/>
</dbReference>
<evidence type="ECO:0000256" key="1">
    <source>
        <dbReference type="ARBA" id="ARBA00002777"/>
    </source>
</evidence>
<protein>
    <recommendedName>
        <fullName evidence="10">5-methyltetrahydropteroyltriglutamate--homocysteine methyltransferase</fullName>
        <ecNumber evidence="10">2.1.1.14</ecNumber>
    </recommendedName>
    <alternativeName>
        <fullName evidence="10">Cobalamin-independent methionine synthase</fullName>
    </alternativeName>
    <alternativeName>
        <fullName evidence="10">Methionine synthase, vitamin-B12 independent isozyme</fullName>
    </alternativeName>
</protein>
<dbReference type="HAMAP" id="MF_00172">
    <property type="entry name" value="Meth_synth"/>
    <property type="match status" value="1"/>
</dbReference>
<dbReference type="InterPro" id="IPR013215">
    <property type="entry name" value="Cbl-indep_Met_Synth_N"/>
</dbReference>
<evidence type="ECO:0000313" key="19">
    <source>
        <dbReference type="Proteomes" id="UP001339962"/>
    </source>
</evidence>
<evidence type="ECO:0000256" key="6">
    <source>
        <dbReference type="ARBA" id="ARBA00022679"/>
    </source>
</evidence>
<proteinExistence type="inferred from homology"/>
<evidence type="ECO:0000256" key="7">
    <source>
        <dbReference type="ARBA" id="ARBA00022723"/>
    </source>
</evidence>
<keyword evidence="18" id="KW-1185">Reference proteome</keyword>
<comment type="cofactor">
    <cofactor evidence="12">
        <name>Zn(2+)</name>
        <dbReference type="ChEBI" id="CHEBI:29105"/>
    </cofactor>
    <text evidence="12">Binds 2 Zn(2+) ions per subunit.</text>
</comment>
<feature type="binding site" evidence="10 11">
    <location>
        <position position="490"/>
    </location>
    <ligand>
        <name>L-methionine</name>
        <dbReference type="ChEBI" id="CHEBI:57844"/>
    </ligand>
</feature>
<evidence type="ECO:0000313" key="17">
    <source>
        <dbReference type="EMBL" id="MED5053140.1"/>
    </source>
</evidence>
<dbReference type="GO" id="GO:0003871">
    <property type="term" value="F:5-methyltetrahydropteroyltriglutamate-homocysteine S-methyltransferase activity"/>
    <property type="evidence" value="ECO:0007669"/>
    <property type="project" value="UniProtKB-UniRule"/>
</dbReference>
<feature type="binding site" evidence="11">
    <location>
        <position position="18"/>
    </location>
    <ligand>
        <name>5-methyltetrahydropteroyltri-L-glutamate</name>
        <dbReference type="ChEBI" id="CHEBI:58207"/>
    </ligand>
</feature>
<feature type="binding site" evidence="10 11">
    <location>
        <position position="567"/>
    </location>
    <ligand>
        <name>5-methyltetrahydropteroyltri-L-glutamate</name>
        <dbReference type="ChEBI" id="CHEBI:58207"/>
    </ligand>
</feature>
<comment type="cofactor">
    <cofactor evidence="10">
        <name>Zn(2+)</name>
        <dbReference type="ChEBI" id="CHEBI:29105"/>
    </cofactor>
    <text evidence="10">Binds 1 zinc ion per subunit.</text>
</comment>
<dbReference type="CDD" id="cd03312">
    <property type="entry name" value="CIMS_N_terminal_like"/>
    <property type="match status" value="1"/>
</dbReference>
<dbReference type="EC" id="2.1.1.14" evidence="10"/>
<dbReference type="NCBIfam" id="NF003556">
    <property type="entry name" value="PRK05222.1"/>
    <property type="match status" value="1"/>
</dbReference>
<comment type="caution">
    <text evidence="17">The sequence shown here is derived from an EMBL/GenBank/DDBJ whole genome shotgun (WGS) entry which is preliminary data.</text>
</comment>
<feature type="active site" description="Proton donor" evidence="10 13">
    <location>
        <position position="700"/>
    </location>
</feature>
<feature type="binding site" evidence="10 11">
    <location>
        <begin position="521"/>
        <end position="522"/>
    </location>
    <ligand>
        <name>5-methyltetrahydropteroyltri-L-glutamate</name>
        <dbReference type="ChEBI" id="CHEBI:58207"/>
    </ligand>
</feature>
<keyword evidence="5 10" id="KW-0028">Amino-acid biosynthesis</keyword>
<feature type="binding site" evidence="10">
    <location>
        <position position="649"/>
    </location>
    <ligand>
        <name>Zn(2+)</name>
        <dbReference type="ChEBI" id="CHEBI:29105"/>
        <note>catalytic</note>
    </ligand>
</feature>
<feature type="binding site" evidence="10">
    <location>
        <begin position="15"/>
        <end position="18"/>
    </location>
    <ligand>
        <name>5-methyltetrahydropteroyltri-L-glutamate</name>
        <dbReference type="ChEBI" id="CHEBI:58207"/>
    </ligand>
</feature>
<dbReference type="Pfam" id="PF08267">
    <property type="entry name" value="Meth_synt_1"/>
    <property type="match status" value="1"/>
</dbReference>
<feature type="binding site" evidence="12">
    <location>
        <position position="649"/>
    </location>
    <ligand>
        <name>Zn(2+)</name>
        <dbReference type="ChEBI" id="CHEBI:29105"/>
        <label>1</label>
        <note>catalytic</note>
    </ligand>
</feature>
<sequence length="780" mass="90003">MKSSNLGYPRIGEKREWKKALESFWNGEIDEKIFLDTMQSIRLNHIKKQREIGIDLVPVGDFTLYDHMLDTAAMFGFIPERFDYQGGEVPLSVYFAMARGNEKAPACEMTKWFNTNYHYIVPEWSKEQSSRLHITENKPLKDFREAKEKLGVEGKPVLIGPYTFMKLSKGYDEKQFSYFLSLLLPLYEQILKELEREGVKWIQIDEPILATSLTKKEMEEFVSVYERLPQAAPNLKMMLQTYFEAVDWYEELIKLPVSGIGLDFVYGLEKNLRHLSKSGFPEDKVLAAGVIDGRNIWRTDLSAASRLVEKILHSVPSERLWLQPSNSLLHVPVTTTYEKTLPLNLQQMLAFADEKLEELVYLTERFIDGEGKRAHYYAQNQQALHLWKKDASRYNANVHKECENLTKAQLERASSYLVRQKKQQEISQLPILPTTTIGSFPQTAEVRKARQKLKKGEWSQPQYERFIEAEIKRWIDIQEKIGLDVLVHGEFERTDMVEFFAEKLGGFAFTENGWVQSYGSRCVRPPIIYGDVEFLQPMTVKESVYAQSLTEKIVKGMLTGPVTILNWSFVRDDLPRHKVAEQIALALRNEIKALEESGISVIQVDEPALLEGLPLKEEKKQEYLEWAVRMFRVATSIVKDETQIHTHMCYCDFSSYLPVINQMDADVISIETSRSHGEMISVFAKETYPKGIGLGVYDIHSPRVPSVAEMAEMIERSLQVLNPEQFWVNPDCGLKTRKEQETVASLKNMVAAAKLVRARLLEEKKEWEEGKRYDAVKTSK</sequence>
<dbReference type="InterPro" id="IPR038071">
    <property type="entry name" value="UROD/MetE-like_sf"/>
</dbReference>
<dbReference type="InterPro" id="IPR006276">
    <property type="entry name" value="Cobalamin-indep_Met_synthase"/>
</dbReference>
<evidence type="ECO:0000256" key="11">
    <source>
        <dbReference type="PIRSR" id="PIRSR000382-1"/>
    </source>
</evidence>
<evidence type="ECO:0000313" key="18">
    <source>
        <dbReference type="Proteomes" id="UP001213979"/>
    </source>
</evidence>
<dbReference type="Pfam" id="PF01717">
    <property type="entry name" value="Meth_synt_2"/>
    <property type="match status" value="1"/>
</dbReference>
<evidence type="ECO:0000259" key="15">
    <source>
        <dbReference type="Pfam" id="PF08267"/>
    </source>
</evidence>
<evidence type="ECO:0000259" key="14">
    <source>
        <dbReference type="Pfam" id="PF01717"/>
    </source>
</evidence>
<keyword evidence="9 10" id="KW-0486">Methionine biosynthesis</keyword>
<evidence type="ECO:0000256" key="5">
    <source>
        <dbReference type="ARBA" id="ARBA00022605"/>
    </source>
</evidence>
<keyword evidence="7 10" id="KW-0479">Metal-binding</keyword>
<feature type="binding site" evidence="10 11">
    <location>
        <begin position="437"/>
        <end position="439"/>
    </location>
    <ligand>
        <name>L-methionine</name>
        <dbReference type="ChEBI" id="CHEBI:57844"/>
    </ligand>
</feature>
<evidence type="ECO:0000256" key="8">
    <source>
        <dbReference type="ARBA" id="ARBA00022833"/>
    </source>
</evidence>
<keyword evidence="4 10" id="KW-0489">Methyltransferase</keyword>
<accession>A0ABD5IZH8</accession>